<accession>A0A6J6GX76</accession>
<name>A0A6J6GX76_9ZZZZ</name>
<dbReference type="AlphaFoldDB" id="A0A6J6GX76"/>
<evidence type="ECO:0000313" key="2">
    <source>
        <dbReference type="EMBL" id="CAB4605967.1"/>
    </source>
</evidence>
<reference evidence="2" key="1">
    <citation type="submission" date="2020-05" db="EMBL/GenBank/DDBJ databases">
        <authorList>
            <person name="Chiriac C."/>
            <person name="Salcher M."/>
            <person name="Ghai R."/>
            <person name="Kavagutti S V."/>
        </authorList>
    </citation>
    <scope>NUCLEOTIDE SEQUENCE</scope>
</reference>
<protein>
    <submittedName>
        <fullName evidence="2">Unannotated protein</fullName>
    </submittedName>
</protein>
<dbReference type="EMBL" id="CAEZUW010000009">
    <property type="protein sequence ID" value="CAB4605967.1"/>
    <property type="molecule type" value="Genomic_DNA"/>
</dbReference>
<dbReference type="EMBL" id="CAEZSH010000011">
    <property type="protein sequence ID" value="CAB4532281.1"/>
    <property type="molecule type" value="Genomic_DNA"/>
</dbReference>
<proteinExistence type="predicted"/>
<gene>
    <name evidence="1" type="ORF">UFOPK1410_00185</name>
    <name evidence="2" type="ORF">UFOPK1855_00122</name>
</gene>
<evidence type="ECO:0000313" key="1">
    <source>
        <dbReference type="EMBL" id="CAB4532281.1"/>
    </source>
</evidence>
<organism evidence="2">
    <name type="scientific">freshwater metagenome</name>
    <dbReference type="NCBI Taxonomy" id="449393"/>
    <lineage>
        <taxon>unclassified sequences</taxon>
        <taxon>metagenomes</taxon>
        <taxon>ecological metagenomes</taxon>
    </lineage>
</organism>
<sequence length="188" mass="20976">MFAKLRWIAIALVATLAAFAGGTISGTIQAQAVSAQTFTVTGVGAECLDGYKSYLIYDYTEDESDACSFEVKVTSPKTKRVVQMQYFYDGKWQNGSAPVLTNASTGKAKVTPWSTYYDEDLEDTFWAEGVFVYRFVSAKSGSQKAWTSSNFVIEFTPIEADNSDYLDENGCIIDEEYWDDIDEMCYPL</sequence>